<feature type="chain" id="PRO_5029670013" evidence="1">
    <location>
        <begin position="29"/>
        <end position="83"/>
    </location>
</feature>
<evidence type="ECO:0000313" key="2">
    <source>
        <dbReference type="EMBL" id="KAF6162354.1"/>
    </source>
</evidence>
<reference evidence="2 3" key="1">
    <citation type="journal article" date="2020" name="IScience">
        <title>Genome Sequencing of the Endangered Kingdonia uniflora (Circaeasteraceae, Ranunculales) Reveals Potential Mechanisms of Evolutionary Specialization.</title>
        <authorList>
            <person name="Sun Y."/>
            <person name="Deng T."/>
            <person name="Zhang A."/>
            <person name="Moore M.J."/>
            <person name="Landis J.B."/>
            <person name="Lin N."/>
            <person name="Zhang H."/>
            <person name="Zhang X."/>
            <person name="Huang J."/>
            <person name="Zhang X."/>
            <person name="Sun H."/>
            <person name="Wang H."/>
        </authorList>
    </citation>
    <scope>NUCLEOTIDE SEQUENCE [LARGE SCALE GENOMIC DNA]</scope>
    <source>
        <strain evidence="2">TB1705</strain>
        <tissue evidence="2">Leaf</tissue>
    </source>
</reference>
<evidence type="ECO:0000313" key="3">
    <source>
        <dbReference type="Proteomes" id="UP000541444"/>
    </source>
</evidence>
<keyword evidence="3" id="KW-1185">Reference proteome</keyword>
<comment type="caution">
    <text evidence="2">The sequence shown here is derived from an EMBL/GenBank/DDBJ whole genome shotgun (WGS) entry which is preliminary data.</text>
</comment>
<sequence length="83" mass="9655">MSYKNMSNLIHFFSPLLLLSTSTTSTNSFQPLRSDIILYKLPSSFQPLHHLLGSFRILDIPIDWNNVYISNLFQTNLYISDLF</sequence>
<protein>
    <submittedName>
        <fullName evidence="2">Uncharacterized protein</fullName>
    </submittedName>
</protein>
<evidence type="ECO:0000256" key="1">
    <source>
        <dbReference type="SAM" id="SignalP"/>
    </source>
</evidence>
<gene>
    <name evidence="2" type="ORF">GIB67_008483</name>
</gene>
<keyword evidence="1" id="KW-0732">Signal</keyword>
<organism evidence="2 3">
    <name type="scientific">Kingdonia uniflora</name>
    <dbReference type="NCBI Taxonomy" id="39325"/>
    <lineage>
        <taxon>Eukaryota</taxon>
        <taxon>Viridiplantae</taxon>
        <taxon>Streptophyta</taxon>
        <taxon>Embryophyta</taxon>
        <taxon>Tracheophyta</taxon>
        <taxon>Spermatophyta</taxon>
        <taxon>Magnoliopsida</taxon>
        <taxon>Ranunculales</taxon>
        <taxon>Circaeasteraceae</taxon>
        <taxon>Kingdonia</taxon>
    </lineage>
</organism>
<name>A0A7J7N5N8_9MAGN</name>
<accession>A0A7J7N5N8</accession>
<feature type="signal peptide" evidence="1">
    <location>
        <begin position="1"/>
        <end position="28"/>
    </location>
</feature>
<dbReference type="Proteomes" id="UP000541444">
    <property type="component" value="Unassembled WGS sequence"/>
</dbReference>
<dbReference type="EMBL" id="JACGCM010001055">
    <property type="protein sequence ID" value="KAF6162354.1"/>
    <property type="molecule type" value="Genomic_DNA"/>
</dbReference>
<dbReference type="AlphaFoldDB" id="A0A7J7N5N8"/>
<proteinExistence type="predicted"/>